<evidence type="ECO:0000313" key="1">
    <source>
        <dbReference type="EMBL" id="MDR6528883.1"/>
    </source>
</evidence>
<proteinExistence type="predicted"/>
<sequence>MNKNYSDTYLFTIVDRMSAQHNRSAYLCLSQHDHTSQNMCFEFSMCTMMMS</sequence>
<dbReference type="Proteomes" id="UP001184861">
    <property type="component" value="Unassembled WGS sequence"/>
</dbReference>
<dbReference type="EMBL" id="JAVDQY010000006">
    <property type="protein sequence ID" value="MDR6528883.1"/>
    <property type="molecule type" value="Genomic_DNA"/>
</dbReference>
<gene>
    <name evidence="1" type="ORF">J2787_004322</name>
</gene>
<organism evidence="1 2">
    <name type="scientific">Chryseobacterium rhizosphaerae</name>
    <dbReference type="NCBI Taxonomy" id="395937"/>
    <lineage>
        <taxon>Bacteria</taxon>
        <taxon>Pseudomonadati</taxon>
        <taxon>Bacteroidota</taxon>
        <taxon>Flavobacteriia</taxon>
        <taxon>Flavobacteriales</taxon>
        <taxon>Weeksellaceae</taxon>
        <taxon>Chryseobacterium group</taxon>
        <taxon>Chryseobacterium</taxon>
    </lineage>
</organism>
<dbReference type="AlphaFoldDB" id="A0AAE3YB28"/>
<protein>
    <submittedName>
        <fullName evidence="1">Uncharacterized protein</fullName>
    </submittedName>
</protein>
<evidence type="ECO:0000313" key="2">
    <source>
        <dbReference type="Proteomes" id="UP001184861"/>
    </source>
</evidence>
<comment type="caution">
    <text evidence="1">The sequence shown here is derived from an EMBL/GenBank/DDBJ whole genome shotgun (WGS) entry which is preliminary data.</text>
</comment>
<accession>A0AAE3YB28</accession>
<reference evidence="1" key="1">
    <citation type="submission" date="2023-07" db="EMBL/GenBank/DDBJ databases">
        <title>Sorghum-associated microbial communities from plants grown in Nebraska, USA.</title>
        <authorList>
            <person name="Schachtman D."/>
        </authorList>
    </citation>
    <scope>NUCLEOTIDE SEQUENCE</scope>
    <source>
        <strain evidence="1">DS2360</strain>
    </source>
</reference>
<dbReference type="RefSeq" id="WP_170245779.1">
    <property type="nucleotide sequence ID" value="NZ_BJYH01000005.1"/>
</dbReference>
<name>A0AAE3YB28_9FLAO</name>